<feature type="region of interest" description="Disordered" evidence="1">
    <location>
        <begin position="1"/>
        <end position="248"/>
    </location>
</feature>
<keyword evidence="3" id="KW-1185">Reference proteome</keyword>
<evidence type="ECO:0000313" key="2">
    <source>
        <dbReference type="EMBL" id="KIY44440.1"/>
    </source>
</evidence>
<feature type="compositionally biased region" description="Polar residues" evidence="1">
    <location>
        <begin position="35"/>
        <end position="47"/>
    </location>
</feature>
<evidence type="ECO:0000313" key="3">
    <source>
        <dbReference type="Proteomes" id="UP000054144"/>
    </source>
</evidence>
<sequence length="335" mass="37069">MSPFYPTAPYGLPESAQPAGAIQNIPEHEPAPPTSGVSQPPRRQNTAPRKRPKYTRSKTGCMTCRSKKVKAGFSQPPQIHPINRPPSTSQRECIWPETVPPWPRIHPASSARGSVSPLEDPSAAPGPLVAPQSSILPKDTTVPVRPAWVPARSYDDDLPPPISSRRLSEPRLSAGRRSSLYHDGYYQPILPARRDDTVSAPTSPQDWSQRQQPPYNTYEYHDYEEDEPRSMRAYPSRQSSTSSDPASMMVEQTRYGDVYATSGSVPMYADMPISTSPSSSRVSARMWASQPINGPVHHNGSNAMHHPSEDGYYVSSNVYDERRNMYQSSGIPGSQ</sequence>
<gene>
    <name evidence="2" type="ORF">FISHEDRAFT_77636</name>
</gene>
<feature type="region of interest" description="Disordered" evidence="1">
    <location>
        <begin position="291"/>
        <end position="313"/>
    </location>
</feature>
<dbReference type="EMBL" id="KN882092">
    <property type="protein sequence ID" value="KIY44440.1"/>
    <property type="molecule type" value="Genomic_DNA"/>
</dbReference>
<name>A0A0D7A140_9AGAR</name>
<proteinExistence type="predicted"/>
<evidence type="ECO:0000256" key="1">
    <source>
        <dbReference type="SAM" id="MobiDB-lite"/>
    </source>
</evidence>
<dbReference type="AlphaFoldDB" id="A0A0D7A140"/>
<feature type="compositionally biased region" description="Polar residues" evidence="1">
    <location>
        <begin position="199"/>
        <end position="215"/>
    </location>
</feature>
<organism evidence="2 3">
    <name type="scientific">Fistulina hepatica ATCC 64428</name>
    <dbReference type="NCBI Taxonomy" id="1128425"/>
    <lineage>
        <taxon>Eukaryota</taxon>
        <taxon>Fungi</taxon>
        <taxon>Dikarya</taxon>
        <taxon>Basidiomycota</taxon>
        <taxon>Agaricomycotina</taxon>
        <taxon>Agaricomycetes</taxon>
        <taxon>Agaricomycetidae</taxon>
        <taxon>Agaricales</taxon>
        <taxon>Fistulinaceae</taxon>
        <taxon>Fistulina</taxon>
    </lineage>
</organism>
<dbReference type="Proteomes" id="UP000054144">
    <property type="component" value="Unassembled WGS sequence"/>
</dbReference>
<reference evidence="2 3" key="1">
    <citation type="journal article" date="2015" name="Fungal Genet. Biol.">
        <title>Evolution of novel wood decay mechanisms in Agaricales revealed by the genome sequences of Fistulina hepatica and Cylindrobasidium torrendii.</title>
        <authorList>
            <person name="Floudas D."/>
            <person name="Held B.W."/>
            <person name="Riley R."/>
            <person name="Nagy L.G."/>
            <person name="Koehler G."/>
            <person name="Ransdell A.S."/>
            <person name="Younus H."/>
            <person name="Chow J."/>
            <person name="Chiniquy J."/>
            <person name="Lipzen A."/>
            <person name="Tritt A."/>
            <person name="Sun H."/>
            <person name="Haridas S."/>
            <person name="LaButti K."/>
            <person name="Ohm R.A."/>
            <person name="Kues U."/>
            <person name="Blanchette R.A."/>
            <person name="Grigoriev I.V."/>
            <person name="Minto R.E."/>
            <person name="Hibbett D.S."/>
        </authorList>
    </citation>
    <scope>NUCLEOTIDE SEQUENCE [LARGE SCALE GENOMIC DNA]</scope>
    <source>
        <strain evidence="2 3">ATCC 64428</strain>
    </source>
</reference>
<feature type="compositionally biased region" description="Polar residues" evidence="1">
    <location>
        <begin position="236"/>
        <end position="245"/>
    </location>
</feature>
<protein>
    <submittedName>
        <fullName evidence="2">Uncharacterized protein</fullName>
    </submittedName>
</protein>
<dbReference type="OrthoDB" id="5419315at2759"/>
<accession>A0A0D7A140</accession>